<gene>
    <name evidence="8" type="ORF">M23134_00332</name>
</gene>
<name>A1ZP99_MICM2</name>
<dbReference type="CDD" id="cd00397">
    <property type="entry name" value="DNA_BRE_C"/>
    <property type="match status" value="1"/>
</dbReference>
<sequence length="400" mass="45793">MSKLEKYQPSGELSPAVQGEQPNATVYQKSELIKLYIGSFKKFGDSQKNYRTYALQYIDYLLEQELTISEASFDNFIAHRGASASYVSYLRKFLKYCKAQNISLVRPDNPKIAPAANELILAFIAHNHWINDRSKNTYINGLNQYFGFLGDNNWQMIDARNVAAFRDYLKDNKELSAFTINSYLSAIKELVKFCLKNYQMADGQIKALNEVKEVKTLKTNTKKYYKNALPPDVLKRLIAGEDTRWAAYWGIMGYCGLRVKELQALKWADVDFDLDILKVLGKGQNTKEEVKLFGKAKVLLRAFLGEAKETVQGSLPKNFEICSYSYPTLYNHFKASLKAIGVDETKYSLHSLRHTCGQQMLESGNPLEFVQRQLRHASTDTTAVYVNKKLDEMFLKNVQE</sequence>
<evidence type="ECO:0000256" key="2">
    <source>
        <dbReference type="ARBA" id="ARBA00022908"/>
    </source>
</evidence>
<dbReference type="SUPFAM" id="SSF56349">
    <property type="entry name" value="DNA breaking-rejoining enzymes"/>
    <property type="match status" value="1"/>
</dbReference>
<evidence type="ECO:0000256" key="3">
    <source>
        <dbReference type="ARBA" id="ARBA00023125"/>
    </source>
</evidence>
<dbReference type="Gene3D" id="1.10.150.130">
    <property type="match status" value="1"/>
</dbReference>
<dbReference type="InterPro" id="IPR011010">
    <property type="entry name" value="DNA_brk_join_enz"/>
</dbReference>
<dbReference type="Proteomes" id="UP000004095">
    <property type="component" value="Unassembled WGS sequence"/>
</dbReference>
<protein>
    <submittedName>
        <fullName evidence="8">Phage integrase family protein</fullName>
    </submittedName>
</protein>
<comment type="similarity">
    <text evidence="1">Belongs to the 'phage' integrase family.</text>
</comment>
<dbReference type="InterPro" id="IPR044068">
    <property type="entry name" value="CB"/>
</dbReference>
<keyword evidence="3 5" id="KW-0238">DNA-binding</keyword>
<evidence type="ECO:0000313" key="9">
    <source>
        <dbReference type="Proteomes" id="UP000004095"/>
    </source>
</evidence>
<dbReference type="GO" id="GO:0003677">
    <property type="term" value="F:DNA binding"/>
    <property type="evidence" value="ECO:0007669"/>
    <property type="project" value="UniProtKB-UniRule"/>
</dbReference>
<dbReference type="eggNOG" id="COG4974">
    <property type="taxonomic scope" value="Bacteria"/>
</dbReference>
<dbReference type="RefSeq" id="WP_002698917.1">
    <property type="nucleotide sequence ID" value="NZ_AAWS01000020.1"/>
</dbReference>
<proteinExistence type="inferred from homology"/>
<dbReference type="InterPro" id="IPR010998">
    <property type="entry name" value="Integrase_recombinase_N"/>
</dbReference>
<dbReference type="PROSITE" id="PS51900">
    <property type="entry name" value="CB"/>
    <property type="match status" value="1"/>
</dbReference>
<feature type="domain" description="Tyr recombinase" evidence="6">
    <location>
        <begin position="224"/>
        <end position="400"/>
    </location>
</feature>
<keyword evidence="2" id="KW-0229">DNA integration</keyword>
<evidence type="ECO:0000256" key="5">
    <source>
        <dbReference type="PROSITE-ProRule" id="PRU01248"/>
    </source>
</evidence>
<evidence type="ECO:0000256" key="4">
    <source>
        <dbReference type="ARBA" id="ARBA00023172"/>
    </source>
</evidence>
<dbReference type="PANTHER" id="PTHR30349:SF41">
    <property type="entry name" value="INTEGRASE_RECOMBINASE PROTEIN MJ0367-RELATED"/>
    <property type="match status" value="1"/>
</dbReference>
<dbReference type="EMBL" id="AAWS01000020">
    <property type="protein sequence ID" value="EAY27891.1"/>
    <property type="molecule type" value="Genomic_DNA"/>
</dbReference>
<dbReference type="OrthoDB" id="918094at2"/>
<dbReference type="InterPro" id="IPR013762">
    <property type="entry name" value="Integrase-like_cat_sf"/>
</dbReference>
<dbReference type="InterPro" id="IPR002104">
    <property type="entry name" value="Integrase_catalytic"/>
</dbReference>
<dbReference type="Pfam" id="PF00589">
    <property type="entry name" value="Phage_integrase"/>
    <property type="match status" value="1"/>
</dbReference>
<dbReference type="AlphaFoldDB" id="A1ZP99"/>
<keyword evidence="4" id="KW-0233">DNA recombination</keyword>
<evidence type="ECO:0000259" key="7">
    <source>
        <dbReference type="PROSITE" id="PS51900"/>
    </source>
</evidence>
<dbReference type="GO" id="GO:0006310">
    <property type="term" value="P:DNA recombination"/>
    <property type="evidence" value="ECO:0007669"/>
    <property type="project" value="UniProtKB-KW"/>
</dbReference>
<reference evidence="8 9" key="1">
    <citation type="submission" date="2007-01" db="EMBL/GenBank/DDBJ databases">
        <authorList>
            <person name="Haygood M."/>
            <person name="Podell S."/>
            <person name="Anderson C."/>
            <person name="Hopkinson B."/>
            <person name="Roe K."/>
            <person name="Barbeau K."/>
            <person name="Gaasterland T."/>
            <person name="Ferriera S."/>
            <person name="Johnson J."/>
            <person name="Kravitz S."/>
            <person name="Beeson K."/>
            <person name="Sutton G."/>
            <person name="Rogers Y.-H."/>
            <person name="Friedman R."/>
            <person name="Frazier M."/>
            <person name="Venter J.C."/>
        </authorList>
    </citation>
    <scope>NUCLEOTIDE SEQUENCE [LARGE SCALE GENOMIC DNA]</scope>
    <source>
        <strain evidence="8 9">ATCC 23134</strain>
    </source>
</reference>
<dbReference type="InterPro" id="IPR004107">
    <property type="entry name" value="Integrase_SAM-like_N"/>
</dbReference>
<accession>A1ZP99</accession>
<dbReference type="Pfam" id="PF02899">
    <property type="entry name" value="Phage_int_SAM_1"/>
    <property type="match status" value="1"/>
</dbReference>
<comment type="caution">
    <text evidence="8">The sequence shown here is derived from an EMBL/GenBank/DDBJ whole genome shotgun (WGS) entry which is preliminary data.</text>
</comment>
<evidence type="ECO:0000259" key="6">
    <source>
        <dbReference type="PROSITE" id="PS51898"/>
    </source>
</evidence>
<evidence type="ECO:0000256" key="1">
    <source>
        <dbReference type="ARBA" id="ARBA00008857"/>
    </source>
</evidence>
<dbReference type="Gene3D" id="1.10.443.10">
    <property type="entry name" value="Intergrase catalytic core"/>
    <property type="match status" value="1"/>
</dbReference>
<evidence type="ECO:0000313" key="8">
    <source>
        <dbReference type="EMBL" id="EAY27891.1"/>
    </source>
</evidence>
<keyword evidence="9" id="KW-1185">Reference proteome</keyword>
<dbReference type="GO" id="GO:0015074">
    <property type="term" value="P:DNA integration"/>
    <property type="evidence" value="ECO:0007669"/>
    <property type="project" value="UniProtKB-KW"/>
</dbReference>
<dbReference type="PROSITE" id="PS51898">
    <property type="entry name" value="TYR_RECOMBINASE"/>
    <property type="match status" value="1"/>
</dbReference>
<dbReference type="PANTHER" id="PTHR30349">
    <property type="entry name" value="PHAGE INTEGRASE-RELATED"/>
    <property type="match status" value="1"/>
</dbReference>
<organism evidence="8 9">
    <name type="scientific">Microscilla marina ATCC 23134</name>
    <dbReference type="NCBI Taxonomy" id="313606"/>
    <lineage>
        <taxon>Bacteria</taxon>
        <taxon>Pseudomonadati</taxon>
        <taxon>Bacteroidota</taxon>
        <taxon>Cytophagia</taxon>
        <taxon>Cytophagales</taxon>
        <taxon>Microscillaceae</taxon>
        <taxon>Microscilla</taxon>
    </lineage>
</organism>
<dbReference type="InterPro" id="IPR050090">
    <property type="entry name" value="Tyrosine_recombinase_XerCD"/>
</dbReference>
<feature type="domain" description="Core-binding (CB)" evidence="7">
    <location>
        <begin position="114"/>
        <end position="195"/>
    </location>
</feature>